<dbReference type="PANTHER" id="PTHR30093">
    <property type="entry name" value="GENERAL SECRETION PATHWAY PROTEIN G"/>
    <property type="match status" value="1"/>
</dbReference>
<dbReference type="InterPro" id="IPR011453">
    <property type="entry name" value="DUF1559"/>
</dbReference>
<gene>
    <name evidence="3" type="ORF">C1280_09185</name>
</gene>
<evidence type="ECO:0000313" key="4">
    <source>
        <dbReference type="Proteomes" id="UP000245802"/>
    </source>
</evidence>
<evidence type="ECO:0000256" key="1">
    <source>
        <dbReference type="SAM" id="Phobius"/>
    </source>
</evidence>
<dbReference type="Gene3D" id="3.30.700.10">
    <property type="entry name" value="Glycoprotein, Type 4 Pilin"/>
    <property type="match status" value="1"/>
</dbReference>
<dbReference type="InterPro" id="IPR012902">
    <property type="entry name" value="N_methyl_site"/>
</dbReference>
<dbReference type="Pfam" id="PF07963">
    <property type="entry name" value="N_methyl"/>
    <property type="match status" value="1"/>
</dbReference>
<keyword evidence="1" id="KW-0472">Membrane</keyword>
<dbReference type="AlphaFoldDB" id="A0A2Z3H813"/>
<reference evidence="3 4" key="1">
    <citation type="submission" date="2018-01" db="EMBL/GenBank/DDBJ databases">
        <title>G. obscuriglobus.</title>
        <authorList>
            <person name="Franke J."/>
            <person name="Blomberg W."/>
            <person name="Selmecki A."/>
        </authorList>
    </citation>
    <scope>NUCLEOTIDE SEQUENCE [LARGE SCALE GENOMIC DNA]</scope>
    <source>
        <strain evidence="3 4">DSM 5831</strain>
    </source>
</reference>
<keyword evidence="1" id="KW-0812">Transmembrane</keyword>
<dbReference type="KEGG" id="gog:C1280_09185"/>
<accession>A0A2Z3H813</accession>
<dbReference type="NCBIfam" id="TIGR02532">
    <property type="entry name" value="IV_pilin_GFxxxE"/>
    <property type="match status" value="1"/>
</dbReference>
<evidence type="ECO:0000259" key="2">
    <source>
        <dbReference type="Pfam" id="PF07596"/>
    </source>
</evidence>
<dbReference type="PANTHER" id="PTHR30093:SF2">
    <property type="entry name" value="TYPE II SECRETION SYSTEM PROTEIN H"/>
    <property type="match status" value="1"/>
</dbReference>
<dbReference type="SUPFAM" id="SSF54523">
    <property type="entry name" value="Pili subunits"/>
    <property type="match status" value="1"/>
</dbReference>
<keyword evidence="4" id="KW-1185">Reference proteome</keyword>
<feature type="domain" description="DUF1559" evidence="2">
    <location>
        <begin position="78"/>
        <end position="339"/>
    </location>
</feature>
<dbReference type="NCBIfam" id="TIGR04294">
    <property type="entry name" value="pre_pil_HX9DG"/>
    <property type="match status" value="1"/>
</dbReference>
<feature type="transmembrane region" description="Helical" evidence="1">
    <location>
        <begin position="56"/>
        <end position="77"/>
    </location>
</feature>
<dbReference type="EMBL" id="CP025958">
    <property type="protein sequence ID" value="AWM37180.1"/>
    <property type="molecule type" value="Genomic_DNA"/>
</dbReference>
<name>A0A2Z3H813_9BACT</name>
<protein>
    <submittedName>
        <fullName evidence="3">Prepilin-type cleavage/methylation domain-containing protein</fullName>
    </submittedName>
</protein>
<dbReference type="Pfam" id="PF07596">
    <property type="entry name" value="SBP_bac_10"/>
    <property type="match status" value="1"/>
</dbReference>
<keyword evidence="1" id="KW-1133">Transmembrane helix</keyword>
<proteinExistence type="predicted"/>
<dbReference type="InterPro" id="IPR045584">
    <property type="entry name" value="Pilin-like"/>
</dbReference>
<organism evidence="3 4">
    <name type="scientific">Gemmata obscuriglobus</name>
    <dbReference type="NCBI Taxonomy" id="114"/>
    <lineage>
        <taxon>Bacteria</taxon>
        <taxon>Pseudomonadati</taxon>
        <taxon>Planctomycetota</taxon>
        <taxon>Planctomycetia</taxon>
        <taxon>Gemmatales</taxon>
        <taxon>Gemmataceae</taxon>
        <taxon>Gemmata</taxon>
    </lineage>
</organism>
<dbReference type="Proteomes" id="UP000245802">
    <property type="component" value="Chromosome"/>
</dbReference>
<dbReference type="PROSITE" id="PS00409">
    <property type="entry name" value="PROKAR_NTER_METHYL"/>
    <property type="match status" value="1"/>
</dbReference>
<sequence length="360" mass="37867">MRSEPSSPKCRSVFVDLPLAPSSRISSLPTVSNLPTRSLPVNRTETESLSRRGFTLIELLVVIAIIAILIGLLLPAVQKVREAAARMSCSNNLKQVGLALHNHESALGTFPSSVRPAGSTTLPRVSWTIPALAYIEQDNLRKNYDTNQTWSTTTNLAVTAQKIKVFQCPSAANAERLDGDPQTSVWNIVAVTDYAAVTGVAAYANAPGAGQPGILQKNFTVKINGVTDGLSNTITVVESAGRPQIFRLGKAVGTVPTQKVNGGGWCRPASDIEFAPATADGTTYTAGTVAVGATNGFDYPTYNGAPYGTEGTGQPYSFHTGGVQALFGDGSVRFVRSSVSVATFAALSTRSNGEVLGNDF</sequence>
<dbReference type="InterPro" id="IPR027558">
    <property type="entry name" value="Pre_pil_HX9DG_C"/>
</dbReference>
<dbReference type="OrthoDB" id="261883at2"/>
<evidence type="ECO:0000313" key="3">
    <source>
        <dbReference type="EMBL" id="AWM37180.1"/>
    </source>
</evidence>